<comment type="similarity">
    <text evidence="2">Belongs to the krueppel C2H2-type zinc-finger protein family.</text>
</comment>
<evidence type="ECO:0000256" key="11">
    <source>
        <dbReference type="PROSITE-ProRule" id="PRU00042"/>
    </source>
</evidence>
<dbReference type="GeneID" id="105891138"/>
<dbReference type="PANTHER" id="PTHR14003:SF19">
    <property type="entry name" value="YY2 TRANSCRIPTION FACTOR"/>
    <property type="match status" value="1"/>
</dbReference>
<gene>
    <name evidence="15 16" type="primary">LOC105891138</name>
</gene>
<evidence type="ECO:0000256" key="5">
    <source>
        <dbReference type="ARBA" id="ARBA00022771"/>
    </source>
</evidence>
<evidence type="ECO:0000256" key="10">
    <source>
        <dbReference type="ARBA" id="ARBA00023242"/>
    </source>
</evidence>
<evidence type="ECO:0000256" key="4">
    <source>
        <dbReference type="ARBA" id="ARBA00022737"/>
    </source>
</evidence>
<dbReference type="SMART" id="SM00355">
    <property type="entry name" value="ZnF_C2H2"/>
    <property type="match status" value="2"/>
</dbReference>
<evidence type="ECO:0000256" key="1">
    <source>
        <dbReference type="ARBA" id="ARBA00004123"/>
    </source>
</evidence>
<dbReference type="SUPFAM" id="SSF57667">
    <property type="entry name" value="beta-beta-alpha zinc fingers"/>
    <property type="match status" value="1"/>
</dbReference>
<evidence type="ECO:0000259" key="13">
    <source>
        <dbReference type="PROSITE" id="PS50157"/>
    </source>
</evidence>
<keyword evidence="3" id="KW-0479">Metal-binding</keyword>
<keyword evidence="14" id="KW-1185">Reference proteome</keyword>
<dbReference type="GO" id="GO:0000785">
    <property type="term" value="C:chromatin"/>
    <property type="evidence" value="ECO:0007669"/>
    <property type="project" value="TreeGrafter"/>
</dbReference>
<dbReference type="Gene3D" id="3.30.160.60">
    <property type="entry name" value="Classic Zinc Finger"/>
    <property type="match status" value="2"/>
</dbReference>
<feature type="region of interest" description="Disordered" evidence="12">
    <location>
        <begin position="125"/>
        <end position="189"/>
    </location>
</feature>
<dbReference type="KEGG" id="char:105891138"/>
<organism evidence="14 16">
    <name type="scientific">Clupea harengus</name>
    <name type="common">Atlantic herring</name>
    <dbReference type="NCBI Taxonomy" id="7950"/>
    <lineage>
        <taxon>Eukaryota</taxon>
        <taxon>Metazoa</taxon>
        <taxon>Chordata</taxon>
        <taxon>Craniata</taxon>
        <taxon>Vertebrata</taxon>
        <taxon>Euteleostomi</taxon>
        <taxon>Actinopterygii</taxon>
        <taxon>Neopterygii</taxon>
        <taxon>Teleostei</taxon>
        <taxon>Clupei</taxon>
        <taxon>Clupeiformes</taxon>
        <taxon>Clupeoidei</taxon>
        <taxon>Clupeidae</taxon>
        <taxon>Clupea</taxon>
    </lineage>
</organism>
<evidence type="ECO:0000256" key="3">
    <source>
        <dbReference type="ARBA" id="ARBA00022723"/>
    </source>
</evidence>
<dbReference type="RefSeq" id="XP_012672746.2">
    <property type="nucleotide sequence ID" value="XM_012817292.3"/>
</dbReference>
<keyword evidence="10" id="KW-0539">Nucleus</keyword>
<comment type="subcellular location">
    <subcellularLocation>
        <location evidence="1">Nucleus</location>
    </subcellularLocation>
</comment>
<name>A0A6P8GCL2_CLUHA</name>
<keyword evidence="9" id="KW-0804">Transcription</keyword>
<dbReference type="PROSITE" id="PS50157">
    <property type="entry name" value="ZINC_FINGER_C2H2_2"/>
    <property type="match status" value="2"/>
</dbReference>
<keyword evidence="7" id="KW-0805">Transcription regulation</keyword>
<evidence type="ECO:0000256" key="8">
    <source>
        <dbReference type="ARBA" id="ARBA00023125"/>
    </source>
</evidence>
<sequence length="189" mass="20253">MPIVIVKVEVKLSPVATVTTIKEEAEDIADRAGTGCVQLKKEEAEVTDLSFGDGVWFNTGGDGTQAQHHELTTDHGERSHVCTLCGKTFTTATYLSMHRRIHTGEKPNRCDLCGKRFTASQDLLKHRRTHTLERSPTGARSAPGGSRSSASSRGTAPHTPERGRTSALTVGRASPGQTAWRGTGGCTRG</sequence>
<feature type="domain" description="C2H2-type" evidence="13">
    <location>
        <begin position="108"/>
        <end position="135"/>
    </location>
</feature>
<dbReference type="GO" id="GO:0031519">
    <property type="term" value="C:PcG protein complex"/>
    <property type="evidence" value="ECO:0007669"/>
    <property type="project" value="TreeGrafter"/>
</dbReference>
<dbReference type="GO" id="GO:0008270">
    <property type="term" value="F:zinc ion binding"/>
    <property type="evidence" value="ECO:0007669"/>
    <property type="project" value="UniProtKB-KW"/>
</dbReference>
<dbReference type="RefSeq" id="XP_031437044.1">
    <property type="nucleotide sequence ID" value="XM_031581184.2"/>
</dbReference>
<dbReference type="GO" id="GO:0000981">
    <property type="term" value="F:DNA-binding transcription factor activity, RNA polymerase II-specific"/>
    <property type="evidence" value="ECO:0007669"/>
    <property type="project" value="TreeGrafter"/>
</dbReference>
<evidence type="ECO:0000256" key="9">
    <source>
        <dbReference type="ARBA" id="ARBA00023163"/>
    </source>
</evidence>
<evidence type="ECO:0000313" key="14">
    <source>
        <dbReference type="Proteomes" id="UP000515152"/>
    </source>
</evidence>
<dbReference type="PANTHER" id="PTHR14003">
    <property type="entry name" value="TRANSCRIPTIONAL REPRESSOR PROTEIN YY"/>
    <property type="match status" value="1"/>
</dbReference>
<evidence type="ECO:0000256" key="7">
    <source>
        <dbReference type="ARBA" id="ARBA00023015"/>
    </source>
</evidence>
<dbReference type="FunFam" id="3.30.160.60:FF:000862">
    <property type="entry name" value="zinc finger protein 697"/>
    <property type="match status" value="1"/>
</dbReference>
<dbReference type="AlphaFoldDB" id="A0A6P8GCL2"/>
<keyword evidence="6" id="KW-0862">Zinc</keyword>
<protein>
    <submittedName>
        <fullName evidence="15 16">Zinc finger protein 679-like</fullName>
    </submittedName>
</protein>
<keyword evidence="5 11" id="KW-0863">Zinc-finger</keyword>
<accession>A0A6P8GCL2</accession>
<dbReference type="InterPro" id="IPR036236">
    <property type="entry name" value="Znf_C2H2_sf"/>
</dbReference>
<dbReference type="PROSITE" id="PS00028">
    <property type="entry name" value="ZINC_FINGER_C2H2_1"/>
    <property type="match status" value="2"/>
</dbReference>
<proteinExistence type="inferred from homology"/>
<evidence type="ECO:0000256" key="2">
    <source>
        <dbReference type="ARBA" id="ARBA00006991"/>
    </source>
</evidence>
<evidence type="ECO:0000313" key="15">
    <source>
        <dbReference type="RefSeq" id="XP_012672746.2"/>
    </source>
</evidence>
<dbReference type="FunFam" id="3.30.160.60:FF:000965">
    <property type="entry name" value="Neurotrophin receptor-interacting factor homolog"/>
    <property type="match status" value="1"/>
</dbReference>
<feature type="domain" description="C2H2-type" evidence="13">
    <location>
        <begin position="80"/>
        <end position="107"/>
    </location>
</feature>
<dbReference type="GO" id="GO:0005667">
    <property type="term" value="C:transcription regulator complex"/>
    <property type="evidence" value="ECO:0007669"/>
    <property type="project" value="TreeGrafter"/>
</dbReference>
<keyword evidence="4" id="KW-0677">Repeat</keyword>
<dbReference type="OrthoDB" id="7327383at2759"/>
<evidence type="ECO:0000256" key="6">
    <source>
        <dbReference type="ARBA" id="ARBA00022833"/>
    </source>
</evidence>
<dbReference type="Pfam" id="PF00096">
    <property type="entry name" value="zf-C2H2"/>
    <property type="match status" value="2"/>
</dbReference>
<keyword evidence="8" id="KW-0238">DNA-binding</keyword>
<reference evidence="15 16" key="1">
    <citation type="submission" date="2025-04" db="UniProtKB">
        <authorList>
            <consortium name="RefSeq"/>
        </authorList>
    </citation>
    <scope>IDENTIFICATION</scope>
</reference>
<dbReference type="GO" id="GO:0000978">
    <property type="term" value="F:RNA polymerase II cis-regulatory region sequence-specific DNA binding"/>
    <property type="evidence" value="ECO:0007669"/>
    <property type="project" value="TreeGrafter"/>
</dbReference>
<evidence type="ECO:0000313" key="16">
    <source>
        <dbReference type="RefSeq" id="XP_031437044.1"/>
    </source>
</evidence>
<feature type="compositionally biased region" description="Low complexity" evidence="12">
    <location>
        <begin position="137"/>
        <end position="157"/>
    </location>
</feature>
<dbReference type="Proteomes" id="UP000515152">
    <property type="component" value="Chromosome 2"/>
</dbReference>
<dbReference type="InterPro" id="IPR013087">
    <property type="entry name" value="Znf_C2H2_type"/>
</dbReference>
<evidence type="ECO:0000256" key="12">
    <source>
        <dbReference type="SAM" id="MobiDB-lite"/>
    </source>
</evidence>